<dbReference type="RefSeq" id="WP_271024479.1">
    <property type="nucleotide sequence ID" value="NZ_JAQIEY010000012.1"/>
</dbReference>
<name>A0AAW5YW69_9LACO</name>
<reference evidence="1" key="1">
    <citation type="submission" date="2023-01" db="EMBL/GenBank/DDBJ databases">
        <title>Sequencing of the bacterial strains from artisanal fermented milk Matsoni.</title>
        <authorList>
            <person name="Rozman V."/>
            <person name="Accetto T."/>
            <person name="Bogovic Matijasic B."/>
        </authorList>
    </citation>
    <scope>NUCLEOTIDE SEQUENCE</scope>
    <source>
        <strain evidence="1">Lbl333</strain>
    </source>
</reference>
<gene>
    <name evidence="1" type="ORF">PF586_05220</name>
</gene>
<dbReference type="Proteomes" id="UP001210502">
    <property type="component" value="Unassembled WGS sequence"/>
</dbReference>
<proteinExistence type="predicted"/>
<organism evidence="1 2">
    <name type="scientific">Lactobacillus delbrueckii</name>
    <dbReference type="NCBI Taxonomy" id="1584"/>
    <lineage>
        <taxon>Bacteria</taxon>
        <taxon>Bacillati</taxon>
        <taxon>Bacillota</taxon>
        <taxon>Bacilli</taxon>
        <taxon>Lactobacillales</taxon>
        <taxon>Lactobacillaceae</taxon>
        <taxon>Lactobacillus</taxon>
    </lineage>
</organism>
<protein>
    <submittedName>
        <fullName evidence="1">Uncharacterized protein</fullName>
    </submittedName>
</protein>
<accession>A0AAW5YW69</accession>
<evidence type="ECO:0000313" key="1">
    <source>
        <dbReference type="EMBL" id="MDA3767865.1"/>
    </source>
</evidence>
<dbReference type="AlphaFoldDB" id="A0AAW5YW69"/>
<evidence type="ECO:0000313" key="2">
    <source>
        <dbReference type="Proteomes" id="UP001210502"/>
    </source>
</evidence>
<comment type="caution">
    <text evidence="1">The sequence shown here is derived from an EMBL/GenBank/DDBJ whole genome shotgun (WGS) entry which is preliminary data.</text>
</comment>
<sequence>MAVAVWAHDADMAMGISPIPMLASWLLQFLEGLAQFFFNHQNVISHEIASLKELAQNVKVDVTAQNADIAVAYSRFSSMLFSPETCSNSF</sequence>
<dbReference type="EMBL" id="JAQIEY010000012">
    <property type="protein sequence ID" value="MDA3767865.1"/>
    <property type="molecule type" value="Genomic_DNA"/>
</dbReference>